<keyword evidence="2" id="KW-1185">Reference proteome</keyword>
<proteinExistence type="predicted"/>
<dbReference type="SUPFAM" id="SSF50494">
    <property type="entry name" value="Trypsin-like serine proteases"/>
    <property type="match status" value="1"/>
</dbReference>
<evidence type="ECO:0000313" key="2">
    <source>
        <dbReference type="Proteomes" id="UP001529510"/>
    </source>
</evidence>
<reference evidence="1 2" key="1">
    <citation type="submission" date="2024-05" db="EMBL/GenBank/DDBJ databases">
        <title>Genome sequencing and assembly of Indian major carp, Cirrhinus mrigala (Hamilton, 1822).</title>
        <authorList>
            <person name="Mohindra V."/>
            <person name="Chowdhury L.M."/>
            <person name="Lal K."/>
            <person name="Jena J.K."/>
        </authorList>
    </citation>
    <scope>NUCLEOTIDE SEQUENCE [LARGE SCALE GENOMIC DNA]</scope>
    <source>
        <strain evidence="1">CM1030</strain>
        <tissue evidence="1">Blood</tissue>
    </source>
</reference>
<dbReference type="AlphaFoldDB" id="A0ABD0PV94"/>
<feature type="non-terminal residue" evidence="1">
    <location>
        <position position="1"/>
    </location>
</feature>
<accession>A0ABD0PV94</accession>
<gene>
    <name evidence="1" type="ORF">M9458_026713</name>
</gene>
<dbReference type="Proteomes" id="UP001529510">
    <property type="component" value="Unassembled WGS sequence"/>
</dbReference>
<name>A0ABD0PV94_CIRMR</name>
<comment type="caution">
    <text evidence="1">The sequence shown here is derived from an EMBL/GenBank/DDBJ whole genome shotgun (WGS) entry which is preliminary data.</text>
</comment>
<dbReference type="EMBL" id="JAMKFB020000013">
    <property type="protein sequence ID" value="KAL0177819.1"/>
    <property type="molecule type" value="Genomic_DNA"/>
</dbReference>
<dbReference type="InterPro" id="IPR009003">
    <property type="entry name" value="Peptidase_S1_PA"/>
</dbReference>
<organism evidence="1 2">
    <name type="scientific">Cirrhinus mrigala</name>
    <name type="common">Mrigala</name>
    <dbReference type="NCBI Taxonomy" id="683832"/>
    <lineage>
        <taxon>Eukaryota</taxon>
        <taxon>Metazoa</taxon>
        <taxon>Chordata</taxon>
        <taxon>Craniata</taxon>
        <taxon>Vertebrata</taxon>
        <taxon>Euteleostomi</taxon>
        <taxon>Actinopterygii</taxon>
        <taxon>Neopterygii</taxon>
        <taxon>Teleostei</taxon>
        <taxon>Ostariophysi</taxon>
        <taxon>Cypriniformes</taxon>
        <taxon>Cyprinidae</taxon>
        <taxon>Labeoninae</taxon>
        <taxon>Labeonini</taxon>
        <taxon>Cirrhinus</taxon>
    </lineage>
</organism>
<dbReference type="Gene3D" id="2.40.10.10">
    <property type="entry name" value="Trypsin-like serine proteases"/>
    <property type="match status" value="1"/>
</dbReference>
<sequence length="61" mass="6502">EYGSVHLLDAQVLLISQEVCSGNKVYAALLDDGMFCAGYLKGGVDSCQVGQCFDCIMPVLL</sequence>
<dbReference type="InterPro" id="IPR043504">
    <property type="entry name" value="Peptidase_S1_PA_chymotrypsin"/>
</dbReference>
<protein>
    <submittedName>
        <fullName evidence="1">Uncharacterized protein</fullName>
    </submittedName>
</protein>
<evidence type="ECO:0000313" key="1">
    <source>
        <dbReference type="EMBL" id="KAL0177819.1"/>
    </source>
</evidence>